<reference evidence="1 2" key="1">
    <citation type="submission" date="2023-03" db="EMBL/GenBank/DDBJ databases">
        <title>Bacillus Genome Sequencing.</title>
        <authorList>
            <person name="Dunlap C."/>
        </authorList>
    </citation>
    <scope>NUCLEOTIDE SEQUENCE [LARGE SCALE GENOMIC DNA]</scope>
    <source>
        <strain evidence="1 2">NRS-1717</strain>
    </source>
</reference>
<dbReference type="Proteomes" id="UP001342826">
    <property type="component" value="Unassembled WGS sequence"/>
</dbReference>
<organism evidence="1 2">
    <name type="scientific">Metabacillus fastidiosus</name>
    <dbReference type="NCBI Taxonomy" id="1458"/>
    <lineage>
        <taxon>Bacteria</taxon>
        <taxon>Bacillati</taxon>
        <taxon>Bacillota</taxon>
        <taxon>Bacilli</taxon>
        <taxon>Bacillales</taxon>
        <taxon>Bacillaceae</taxon>
        <taxon>Metabacillus</taxon>
    </lineage>
</organism>
<keyword evidence="2" id="KW-1185">Reference proteome</keyword>
<gene>
    <name evidence="1" type="ORF">P9271_23390</name>
</gene>
<proteinExistence type="predicted"/>
<accession>A0ABU6P519</accession>
<dbReference type="EMBL" id="JARTFS010000030">
    <property type="protein sequence ID" value="MED4404218.1"/>
    <property type="molecule type" value="Genomic_DNA"/>
</dbReference>
<protein>
    <submittedName>
        <fullName evidence="1">Uncharacterized protein</fullName>
    </submittedName>
</protein>
<comment type="caution">
    <text evidence="1">The sequence shown here is derived from an EMBL/GenBank/DDBJ whole genome shotgun (WGS) entry which is preliminary data.</text>
</comment>
<evidence type="ECO:0000313" key="2">
    <source>
        <dbReference type="Proteomes" id="UP001342826"/>
    </source>
</evidence>
<dbReference type="RefSeq" id="WP_328016036.1">
    <property type="nucleotide sequence ID" value="NZ_JARTFS010000030.1"/>
</dbReference>
<name>A0ABU6P519_9BACI</name>
<evidence type="ECO:0000313" key="1">
    <source>
        <dbReference type="EMBL" id="MED4404218.1"/>
    </source>
</evidence>
<sequence>MVLTKHLFVDSLHSFIIATDVTAANVPSHRLLIDQVDSLKELFGQYFYKVS</sequence>